<evidence type="ECO:0000313" key="5">
    <source>
        <dbReference type="Proteomes" id="UP000581087"/>
    </source>
</evidence>
<feature type="transmembrane region" description="Helical" evidence="1">
    <location>
        <begin position="73"/>
        <end position="94"/>
    </location>
</feature>
<reference evidence="2 5" key="2">
    <citation type="submission" date="2020-07" db="EMBL/GenBank/DDBJ databases">
        <title>Sequencing the genomes of 1000 actinobacteria strains.</title>
        <authorList>
            <person name="Klenk H.-P."/>
        </authorList>
    </citation>
    <scope>NUCLEOTIDE SEQUENCE [LARGE SCALE GENOMIC DNA]</scope>
    <source>
        <strain evidence="2 5">DSM 23870</strain>
    </source>
</reference>
<dbReference type="RefSeq" id="WP_129175269.1">
    <property type="nucleotide sequence ID" value="NZ_JACCBI010000001.1"/>
</dbReference>
<dbReference type="SUPFAM" id="SSF81324">
    <property type="entry name" value="Voltage-gated potassium channels"/>
    <property type="match status" value="1"/>
</dbReference>
<name>A0A4Q2M3L5_9MICO</name>
<evidence type="ECO:0000313" key="3">
    <source>
        <dbReference type="EMBL" id="RXZ86388.1"/>
    </source>
</evidence>
<keyword evidence="1" id="KW-1133">Transmembrane helix</keyword>
<accession>A0A4Q2M3L5</accession>
<gene>
    <name evidence="2" type="ORF">BJ972_000580</name>
    <name evidence="3" type="ORF">ESP50_11575</name>
</gene>
<dbReference type="OrthoDB" id="5402524at2"/>
<sequence>MADDQRSRTAPAEHRWPVVIAVLIALALHLFLPSSLLEVQRYIVAVVVVALLIPLIVLNPHRLVRQTRWSRNLEIVTALVLVAANQITLVLLVFQLVERAGDGTALLVASLQVWTTNVIAFALLYWVIDRGGPVARVHVPREDLAHADFRFPQDEDHDAVVEVARGSSRTSDWVPSFVDYLYFSLSNSMAFSPTDTMPLTHRAKLLMGLESFAGFILLALVIARAVAQIG</sequence>
<feature type="transmembrane region" description="Helical" evidence="1">
    <location>
        <begin position="16"/>
        <end position="36"/>
    </location>
</feature>
<comment type="caution">
    <text evidence="3">The sequence shown here is derived from an EMBL/GenBank/DDBJ whole genome shotgun (WGS) entry which is preliminary data.</text>
</comment>
<evidence type="ECO:0000313" key="2">
    <source>
        <dbReference type="EMBL" id="NYD66061.1"/>
    </source>
</evidence>
<proteinExistence type="predicted"/>
<dbReference type="EMBL" id="SDPM01000005">
    <property type="protein sequence ID" value="RXZ86388.1"/>
    <property type="molecule type" value="Genomic_DNA"/>
</dbReference>
<evidence type="ECO:0000256" key="1">
    <source>
        <dbReference type="SAM" id="Phobius"/>
    </source>
</evidence>
<evidence type="ECO:0000313" key="4">
    <source>
        <dbReference type="Proteomes" id="UP000292686"/>
    </source>
</evidence>
<reference evidence="3 4" key="1">
    <citation type="submission" date="2019-01" db="EMBL/GenBank/DDBJ databases">
        <title>Agromyces.</title>
        <authorList>
            <person name="Li J."/>
        </authorList>
    </citation>
    <scope>NUCLEOTIDE SEQUENCE [LARGE SCALE GENOMIC DNA]</scope>
    <source>
        <strain evidence="3 4">DSM 23870</strain>
    </source>
</reference>
<feature type="transmembrane region" description="Helical" evidence="1">
    <location>
        <begin position="42"/>
        <end position="61"/>
    </location>
</feature>
<keyword evidence="1" id="KW-0812">Transmembrane</keyword>
<keyword evidence="1" id="KW-0472">Membrane</keyword>
<keyword evidence="4" id="KW-1185">Reference proteome</keyword>
<organism evidence="3 4">
    <name type="scientific">Agromyces atrinae</name>
    <dbReference type="NCBI Taxonomy" id="592376"/>
    <lineage>
        <taxon>Bacteria</taxon>
        <taxon>Bacillati</taxon>
        <taxon>Actinomycetota</taxon>
        <taxon>Actinomycetes</taxon>
        <taxon>Micrococcales</taxon>
        <taxon>Microbacteriaceae</taxon>
        <taxon>Agromyces</taxon>
    </lineage>
</organism>
<dbReference type="AlphaFoldDB" id="A0A4Q2M3L5"/>
<feature type="transmembrane region" description="Helical" evidence="1">
    <location>
        <begin position="106"/>
        <end position="128"/>
    </location>
</feature>
<protein>
    <submittedName>
        <fullName evidence="2">Putative membrane protein</fullName>
    </submittedName>
</protein>
<feature type="transmembrane region" description="Helical" evidence="1">
    <location>
        <begin position="205"/>
        <end position="227"/>
    </location>
</feature>
<dbReference type="EMBL" id="JACCBI010000001">
    <property type="protein sequence ID" value="NYD66061.1"/>
    <property type="molecule type" value="Genomic_DNA"/>
</dbReference>
<dbReference type="Proteomes" id="UP000581087">
    <property type="component" value="Unassembled WGS sequence"/>
</dbReference>
<dbReference type="Proteomes" id="UP000292686">
    <property type="component" value="Unassembled WGS sequence"/>
</dbReference>